<dbReference type="Proteomes" id="UP000030746">
    <property type="component" value="Unassembled WGS sequence"/>
</dbReference>
<evidence type="ECO:0000313" key="4">
    <source>
        <dbReference type="EMBL" id="ESO88075.1"/>
    </source>
</evidence>
<dbReference type="PANTHER" id="PTHR46680">
    <property type="entry name" value="NF-KAPPA-B INHIBITOR ALPHA"/>
    <property type="match status" value="1"/>
</dbReference>
<dbReference type="PROSITE" id="PS50297">
    <property type="entry name" value="ANK_REP_REGION"/>
    <property type="match status" value="1"/>
</dbReference>
<dbReference type="GeneID" id="20243466"/>
<dbReference type="Pfam" id="PF12796">
    <property type="entry name" value="Ank_2"/>
    <property type="match status" value="2"/>
</dbReference>
<feature type="repeat" description="ANK" evidence="3">
    <location>
        <begin position="258"/>
        <end position="290"/>
    </location>
</feature>
<reference evidence="4 5" key="1">
    <citation type="journal article" date="2013" name="Nature">
        <title>Insights into bilaterian evolution from three spiralian genomes.</title>
        <authorList>
            <person name="Simakov O."/>
            <person name="Marletaz F."/>
            <person name="Cho S.J."/>
            <person name="Edsinger-Gonzales E."/>
            <person name="Havlak P."/>
            <person name="Hellsten U."/>
            <person name="Kuo D.H."/>
            <person name="Larsson T."/>
            <person name="Lv J."/>
            <person name="Arendt D."/>
            <person name="Savage R."/>
            <person name="Osoegawa K."/>
            <person name="de Jong P."/>
            <person name="Grimwood J."/>
            <person name="Chapman J.A."/>
            <person name="Shapiro H."/>
            <person name="Aerts A."/>
            <person name="Otillar R.P."/>
            <person name="Terry A.Y."/>
            <person name="Boore J.L."/>
            <person name="Grigoriev I.V."/>
            <person name="Lindberg D.R."/>
            <person name="Seaver E.C."/>
            <person name="Weisblat D.A."/>
            <person name="Putnam N.H."/>
            <person name="Rokhsar D.S."/>
        </authorList>
    </citation>
    <scope>NUCLEOTIDE SEQUENCE [LARGE SCALE GENOMIC DNA]</scope>
</reference>
<sequence length="379" mass="42498">MDSLKGYTADQVTFCPKIKRLLPPKYTQKDNSVTINRSMLQPSLQDKDTIFSLAKNPKNFDDIQKKLQTFDFNVNTECDRNGDFLLHVACREGLCQLPLIMALVKIQMADVELCNGKGMTPLMLSAITGNSVLCDVLMCLFGASPNKSNPNNGRFALHYAVEGNHRKTVEACIKLLECLRYTLYIYLLQGLYKAIRMSKIYSIDGNLGYHDVQYTDMFVVNDDGYTLIMVAAIHDQSIILKKLLATNKTTINAQHSKTGMTALAIAAQKGNENCVRALLRNGANPCIGDMESYLPIHHAVYHNHEAVVEIILEFFPVAFIGLYKAIRMSKKSSIHMRLKSAWDKRQEEIVTPTLLACSFNGDADQLYVLLDEGDCINPK</sequence>
<dbReference type="PROSITE" id="PS50088">
    <property type="entry name" value="ANK_REPEAT"/>
    <property type="match status" value="1"/>
</dbReference>
<keyword evidence="5" id="KW-1185">Reference proteome</keyword>
<proteinExistence type="predicted"/>
<gene>
    <name evidence="4" type="ORF">LOTGIDRAFT_175915</name>
</gene>
<dbReference type="InterPro" id="IPR036770">
    <property type="entry name" value="Ankyrin_rpt-contain_sf"/>
</dbReference>
<dbReference type="PANTHER" id="PTHR46680:SF3">
    <property type="entry name" value="NF-KAPPA-B INHIBITOR CACTUS"/>
    <property type="match status" value="1"/>
</dbReference>
<name>V3ZZI6_LOTGI</name>
<dbReference type="GO" id="GO:0005829">
    <property type="term" value="C:cytosol"/>
    <property type="evidence" value="ECO:0007669"/>
    <property type="project" value="TreeGrafter"/>
</dbReference>
<evidence type="ECO:0000256" key="2">
    <source>
        <dbReference type="ARBA" id="ARBA00023043"/>
    </source>
</evidence>
<dbReference type="CTD" id="20243466"/>
<dbReference type="AlphaFoldDB" id="V3ZZI6"/>
<feature type="non-terminal residue" evidence="4">
    <location>
        <position position="379"/>
    </location>
</feature>
<evidence type="ECO:0000256" key="3">
    <source>
        <dbReference type="PROSITE-ProRule" id="PRU00023"/>
    </source>
</evidence>
<dbReference type="STRING" id="225164.V3ZZI6"/>
<accession>V3ZZI6</accession>
<evidence type="ECO:0000256" key="1">
    <source>
        <dbReference type="ARBA" id="ARBA00022737"/>
    </source>
</evidence>
<evidence type="ECO:0000313" key="5">
    <source>
        <dbReference type="Proteomes" id="UP000030746"/>
    </source>
</evidence>
<protein>
    <submittedName>
        <fullName evidence="4">Uncharacterized protein</fullName>
    </submittedName>
</protein>
<keyword evidence="1" id="KW-0677">Repeat</keyword>
<dbReference type="SUPFAM" id="SSF48403">
    <property type="entry name" value="Ankyrin repeat"/>
    <property type="match status" value="1"/>
</dbReference>
<dbReference type="InterPro" id="IPR051070">
    <property type="entry name" value="NF-kappa-B_inhibitor"/>
</dbReference>
<dbReference type="GO" id="GO:0071356">
    <property type="term" value="P:cellular response to tumor necrosis factor"/>
    <property type="evidence" value="ECO:0007669"/>
    <property type="project" value="TreeGrafter"/>
</dbReference>
<dbReference type="Gene3D" id="1.25.40.20">
    <property type="entry name" value="Ankyrin repeat-containing domain"/>
    <property type="match status" value="2"/>
</dbReference>
<dbReference type="KEGG" id="lgi:LOTGIDRAFT_175915"/>
<dbReference type="GO" id="GO:0051059">
    <property type="term" value="F:NF-kappaB binding"/>
    <property type="evidence" value="ECO:0007669"/>
    <property type="project" value="TreeGrafter"/>
</dbReference>
<dbReference type="InterPro" id="IPR002110">
    <property type="entry name" value="Ankyrin_rpt"/>
</dbReference>
<organism evidence="4 5">
    <name type="scientific">Lottia gigantea</name>
    <name type="common">Giant owl limpet</name>
    <dbReference type="NCBI Taxonomy" id="225164"/>
    <lineage>
        <taxon>Eukaryota</taxon>
        <taxon>Metazoa</taxon>
        <taxon>Spiralia</taxon>
        <taxon>Lophotrochozoa</taxon>
        <taxon>Mollusca</taxon>
        <taxon>Gastropoda</taxon>
        <taxon>Patellogastropoda</taxon>
        <taxon>Lottioidea</taxon>
        <taxon>Lottiidae</taxon>
        <taxon>Lottia</taxon>
    </lineage>
</organism>
<dbReference type="SMART" id="SM00248">
    <property type="entry name" value="ANK"/>
    <property type="match status" value="6"/>
</dbReference>
<dbReference type="OrthoDB" id="6150504at2759"/>
<keyword evidence="2 3" id="KW-0040">ANK repeat</keyword>
<dbReference type="RefSeq" id="XP_009061238.1">
    <property type="nucleotide sequence ID" value="XM_009062990.1"/>
</dbReference>
<dbReference type="EMBL" id="KB202770">
    <property type="protein sequence ID" value="ESO88075.1"/>
    <property type="molecule type" value="Genomic_DNA"/>
</dbReference>
<dbReference type="HOGENOM" id="CLU_730709_0_0_1"/>